<feature type="chain" id="PRO_5036221440" evidence="6">
    <location>
        <begin position="16"/>
        <end position="509"/>
    </location>
</feature>
<evidence type="ECO:0000256" key="3">
    <source>
        <dbReference type="ARBA" id="ARBA00022729"/>
    </source>
</evidence>
<dbReference type="Gene3D" id="3.40.50.1820">
    <property type="entry name" value="alpha/beta hydrolase"/>
    <property type="match status" value="1"/>
</dbReference>
<keyword evidence="3 6" id="KW-0732">Signal</keyword>
<dbReference type="EMBL" id="CAJFCW020000006">
    <property type="protein sequence ID" value="CAG9124687.1"/>
    <property type="molecule type" value="Genomic_DNA"/>
</dbReference>
<organism evidence="7 8">
    <name type="scientific">Bursaphelenchus okinawaensis</name>
    <dbReference type="NCBI Taxonomy" id="465554"/>
    <lineage>
        <taxon>Eukaryota</taxon>
        <taxon>Metazoa</taxon>
        <taxon>Ecdysozoa</taxon>
        <taxon>Nematoda</taxon>
        <taxon>Chromadorea</taxon>
        <taxon>Rhabditida</taxon>
        <taxon>Tylenchina</taxon>
        <taxon>Tylenchomorpha</taxon>
        <taxon>Aphelenchoidea</taxon>
        <taxon>Aphelenchoididae</taxon>
        <taxon>Bursaphelenchus</taxon>
    </lineage>
</organism>
<keyword evidence="5" id="KW-0325">Glycoprotein</keyword>
<comment type="caution">
    <text evidence="7">The sequence shown here is derived from an EMBL/GenBank/DDBJ whole genome shotgun (WGS) entry which is preliminary data.</text>
</comment>
<dbReference type="OrthoDB" id="1735038at2759"/>
<evidence type="ECO:0000256" key="5">
    <source>
        <dbReference type="ARBA" id="ARBA00023180"/>
    </source>
</evidence>
<comment type="similarity">
    <text evidence="1">Belongs to the peptidase S28 family.</text>
</comment>
<evidence type="ECO:0000256" key="2">
    <source>
        <dbReference type="ARBA" id="ARBA00022670"/>
    </source>
</evidence>
<keyword evidence="8" id="KW-1185">Reference proteome</keyword>
<dbReference type="Proteomes" id="UP000614601">
    <property type="component" value="Unassembled WGS sequence"/>
</dbReference>
<proteinExistence type="inferred from homology"/>
<evidence type="ECO:0000256" key="1">
    <source>
        <dbReference type="ARBA" id="ARBA00011079"/>
    </source>
</evidence>
<dbReference type="GO" id="GO:0006508">
    <property type="term" value="P:proteolysis"/>
    <property type="evidence" value="ECO:0007669"/>
    <property type="project" value="UniProtKB-KW"/>
</dbReference>
<evidence type="ECO:0000256" key="4">
    <source>
        <dbReference type="ARBA" id="ARBA00022801"/>
    </source>
</evidence>
<feature type="signal peptide" evidence="6">
    <location>
        <begin position="1"/>
        <end position="15"/>
    </location>
</feature>
<dbReference type="EMBL" id="CAJFDH010000006">
    <property type="protein sequence ID" value="CAD5228576.1"/>
    <property type="molecule type" value="Genomic_DNA"/>
</dbReference>
<dbReference type="PANTHER" id="PTHR11010:SF101">
    <property type="entry name" value="SERINE PROTEASE F56F10.1-RELATED"/>
    <property type="match status" value="1"/>
</dbReference>
<dbReference type="SUPFAM" id="SSF53474">
    <property type="entry name" value="alpha/beta-Hydrolases"/>
    <property type="match status" value="1"/>
</dbReference>
<dbReference type="InterPro" id="IPR008758">
    <property type="entry name" value="Peptidase_S28"/>
</dbReference>
<dbReference type="Pfam" id="PF05577">
    <property type="entry name" value="Peptidase_S28"/>
    <property type="match status" value="1"/>
</dbReference>
<dbReference type="InterPro" id="IPR029058">
    <property type="entry name" value="AB_hydrolase_fold"/>
</dbReference>
<reference evidence="7" key="1">
    <citation type="submission" date="2020-09" db="EMBL/GenBank/DDBJ databases">
        <authorList>
            <person name="Kikuchi T."/>
        </authorList>
    </citation>
    <scope>NUCLEOTIDE SEQUENCE</scope>
    <source>
        <strain evidence="7">SH1</strain>
    </source>
</reference>
<gene>
    <name evidence="7" type="ORF">BOKJ2_LOCUS12747</name>
</gene>
<dbReference type="Gene3D" id="1.20.120.980">
    <property type="entry name" value="Serine carboxypeptidase S28, SKS domain"/>
    <property type="match status" value="1"/>
</dbReference>
<dbReference type="AlphaFoldDB" id="A0A811LNA3"/>
<evidence type="ECO:0000256" key="6">
    <source>
        <dbReference type="SAM" id="SignalP"/>
    </source>
</evidence>
<protein>
    <submittedName>
        <fullName evidence="7">Uncharacterized protein</fullName>
    </submittedName>
</protein>
<name>A0A811LNA3_9BILA</name>
<dbReference type="GO" id="GO:0008239">
    <property type="term" value="F:dipeptidyl-peptidase activity"/>
    <property type="evidence" value="ECO:0007669"/>
    <property type="project" value="TreeGrafter"/>
</dbReference>
<dbReference type="PANTHER" id="PTHR11010">
    <property type="entry name" value="PROTEASE S28 PRO-X CARBOXYPEPTIDASE-RELATED"/>
    <property type="match status" value="1"/>
</dbReference>
<keyword evidence="4" id="KW-0378">Hydrolase</keyword>
<evidence type="ECO:0000313" key="7">
    <source>
        <dbReference type="EMBL" id="CAD5228576.1"/>
    </source>
</evidence>
<keyword evidence="2" id="KW-0645">Protease</keyword>
<accession>A0A811LNA3</accession>
<dbReference type="GO" id="GO:0070008">
    <property type="term" value="F:serine-type exopeptidase activity"/>
    <property type="evidence" value="ECO:0007669"/>
    <property type="project" value="InterPro"/>
</dbReference>
<evidence type="ECO:0000313" key="8">
    <source>
        <dbReference type="Proteomes" id="UP000614601"/>
    </source>
</evidence>
<dbReference type="Proteomes" id="UP000783686">
    <property type="component" value="Unassembled WGS sequence"/>
</dbReference>
<sequence length="509" mass="58473">MIPLSLPLLFGFVSALTPCRNYNCMSTESKPCSDGSKFTNEWFNQRLDHFDSSNNVVWGQHYQVNRKYFKDNGEQRVFLTLGGEQDTSDYRMCNDNYTHMIIAKENNAMVVQLQHRFFGRNKGLRDTSTSMLKYLTVEQAIEDTVSFINGFNDLEGFNNPKWVLMGMSYSGTLAAYLRMTHPEISQGAIASSAPMLPKADFKEYDAAMTGVFNDYSPSCVQEIKNGFMDLDQKLHSPQGRAEINKKFRLSPKLEIENPKEEDLIVVSTTFFYAFEQVVQRTYISSHADTRRGGYLTVDNICKIMMNTSRTYPDRMYHVRWLAQHRRYPVLASYPKHIEYMTKTDINGSPTRGWTWMTCNQFGWFQYSSPKGPFVNSAPKGHSKRICRETFGSHFSEDQIQRNVDKTLQTYGLPWQFNGSNTVLSHGSYDPWATLGSFVQDKERHIVSVMTRGSSHCADTFPWYSGEPAGLEHARTVMRKESAYYYSLPSSFLRGADKFSNGKRAIWRLG</sequence>
<dbReference type="InterPro" id="IPR042269">
    <property type="entry name" value="Ser_carbopepase_S28_SKS"/>
</dbReference>